<accession>A0A7S3IJM3</accession>
<organism evidence="1">
    <name type="scientific">Strombidium inclinatum</name>
    <dbReference type="NCBI Taxonomy" id="197538"/>
    <lineage>
        <taxon>Eukaryota</taxon>
        <taxon>Sar</taxon>
        <taxon>Alveolata</taxon>
        <taxon>Ciliophora</taxon>
        <taxon>Intramacronucleata</taxon>
        <taxon>Spirotrichea</taxon>
        <taxon>Oligotrichia</taxon>
        <taxon>Strombidiidae</taxon>
        <taxon>Strombidium</taxon>
    </lineage>
</organism>
<dbReference type="AlphaFoldDB" id="A0A7S3IJM3"/>
<name>A0A7S3IJM3_9SPIT</name>
<proteinExistence type="predicted"/>
<dbReference type="EMBL" id="HBIH01012076">
    <property type="protein sequence ID" value="CAE0324375.1"/>
    <property type="molecule type" value="Transcribed_RNA"/>
</dbReference>
<reference evidence="1" key="1">
    <citation type="submission" date="2021-01" db="EMBL/GenBank/DDBJ databases">
        <authorList>
            <person name="Corre E."/>
            <person name="Pelletier E."/>
            <person name="Niang G."/>
            <person name="Scheremetjew M."/>
            <person name="Finn R."/>
            <person name="Kale V."/>
            <person name="Holt S."/>
            <person name="Cochrane G."/>
            <person name="Meng A."/>
            <person name="Brown T."/>
            <person name="Cohen L."/>
        </authorList>
    </citation>
    <scope>NUCLEOTIDE SEQUENCE</scope>
    <source>
        <strain evidence="1">S3</strain>
    </source>
</reference>
<sequence>MVRGLLRVHLVQLRQWVLREHILDHLRVVNLLFRPRGGRLLLVFKAQPQQAELVASAASDVAALRVFFLLGDGSLLLERQVLPLVRCFAQIVQTLTHVNVDVLVNLVVELSCCHFV</sequence>
<evidence type="ECO:0000313" key="1">
    <source>
        <dbReference type="EMBL" id="CAE0324375.1"/>
    </source>
</evidence>
<gene>
    <name evidence="1" type="ORF">SINC0208_LOCUS4966</name>
</gene>
<protein>
    <submittedName>
        <fullName evidence="1">Uncharacterized protein</fullName>
    </submittedName>
</protein>